<dbReference type="InterPro" id="IPR000299">
    <property type="entry name" value="FERM_domain"/>
</dbReference>
<keyword evidence="3" id="KW-0472">Membrane</keyword>
<dbReference type="PRINTS" id="PR00661">
    <property type="entry name" value="ERMFAMILY"/>
</dbReference>
<dbReference type="InterPro" id="IPR018979">
    <property type="entry name" value="FERM_N"/>
</dbReference>
<dbReference type="SMART" id="SM01196">
    <property type="entry name" value="FERM_C"/>
    <property type="match status" value="1"/>
</dbReference>
<reference evidence="6" key="1">
    <citation type="submission" date="2018-11" db="EMBL/GenBank/DDBJ databases">
        <title>Henneguya salminicola genome and transcriptome.</title>
        <authorList>
            <person name="Yahalomi D."/>
            <person name="Atkinson S.D."/>
            <person name="Neuhof M."/>
            <person name="Chang E.S."/>
            <person name="Philippe H."/>
            <person name="Cartwright P."/>
            <person name="Bartholomew J.L."/>
            <person name="Huchon D."/>
        </authorList>
    </citation>
    <scope>NUCLEOTIDE SEQUENCE</scope>
    <source>
        <strain evidence="6">Hz1</strain>
        <tissue evidence="6">Whole</tissue>
    </source>
</reference>
<dbReference type="SUPFAM" id="SSF50729">
    <property type="entry name" value="PH domain-like"/>
    <property type="match status" value="1"/>
</dbReference>
<dbReference type="InterPro" id="IPR029071">
    <property type="entry name" value="Ubiquitin-like_domsf"/>
</dbReference>
<accession>A0A6G3ME57</accession>
<sequence>MRKKKQVSCPISVQCIDCMLVFELRPKTKGQQLLDMVCKDLNIYEKQWFGLSYIDTNGNNRWSKLKNDIKLEKVKTFADTNAHFKFAIRFYPQCIRLEILQDSVKSYFFKCELLRIVTDVDVDIPAEYRVLTAVAYACLTSKEHPPDSPEDKINKKFDRIFPAHVMERMNLSKQEWLDAILAGIEVAKTQHYTEPLMQALECMEQCPMYGTSFFDIINKKGTALKLGIDCHGLTVYKGNNRIQPSVAFIWEEIHAISYQDSRFMIKLVKKDNVSTVLVFDAKTEKYTEEMMNLIIGNHTMYRSRKTKEALDNPEIKEANLIQQSLNKEKKLFEQQKEIQHVYESHVKEMITSGHVDEDKTKKMEDNFNKTKEAMQKQIEEAQRLAEEERIGKIEAEQEVIELRAKAQELEQKLVEDEKNKHEIALLEADRVNQEEIRQAEIDDLNKKMKELELIHQQNLRILQEEKQKETERKSLDESVEKTEEIEIKKEEIPLNYQEIKKLKNDQIKAGINEKFGTIRRSKKITDDPKLIEMEQFTREGRGKTETLRIMIKNNTRTRIDQFESL</sequence>
<feature type="coiled-coil region" evidence="4">
    <location>
        <begin position="360"/>
        <end position="454"/>
    </location>
</feature>
<dbReference type="InterPro" id="IPR019749">
    <property type="entry name" value="Band_41_domain"/>
</dbReference>
<comment type="subcellular location">
    <subcellularLocation>
        <location evidence="1">Cell membrane</location>
        <topology evidence="1">Peripheral membrane protein</topology>
    </subcellularLocation>
</comment>
<dbReference type="Gene3D" id="2.30.29.30">
    <property type="entry name" value="Pleckstrin-homology domain (PH domain)/Phosphotyrosine-binding domain (PTB)"/>
    <property type="match status" value="1"/>
</dbReference>
<name>A0A6G3ME57_HENSL</name>
<protein>
    <submittedName>
        <fullName evidence="6">Ezrin (Trinotate prediction)</fullName>
    </submittedName>
</protein>
<evidence type="ECO:0000256" key="2">
    <source>
        <dbReference type="ARBA" id="ARBA00022475"/>
    </source>
</evidence>
<proteinExistence type="predicted"/>
<dbReference type="PANTHER" id="PTHR23281">
    <property type="entry name" value="MERLIN/MOESIN/EZRIN/RADIXIN"/>
    <property type="match status" value="1"/>
</dbReference>
<keyword evidence="2" id="KW-1003">Cell membrane</keyword>
<dbReference type="InterPro" id="IPR011174">
    <property type="entry name" value="ERM"/>
</dbReference>
<dbReference type="PROSITE" id="PS50057">
    <property type="entry name" value="FERM_3"/>
    <property type="match status" value="1"/>
</dbReference>
<dbReference type="Gene3D" id="3.10.20.90">
    <property type="entry name" value="Phosphatidylinositol 3-kinase Catalytic Subunit, Chain A, domain 1"/>
    <property type="match status" value="1"/>
</dbReference>
<dbReference type="GO" id="GO:0005886">
    <property type="term" value="C:plasma membrane"/>
    <property type="evidence" value="ECO:0007669"/>
    <property type="project" value="UniProtKB-SubCell"/>
</dbReference>
<dbReference type="Pfam" id="PF09379">
    <property type="entry name" value="FERM_N"/>
    <property type="match status" value="1"/>
</dbReference>
<dbReference type="EMBL" id="GHBP01000377">
    <property type="protein sequence ID" value="NDJ92279.1"/>
    <property type="molecule type" value="Transcribed_RNA"/>
</dbReference>
<feature type="domain" description="FERM" evidence="5">
    <location>
        <begin position="9"/>
        <end position="305"/>
    </location>
</feature>
<dbReference type="SMART" id="SM00295">
    <property type="entry name" value="B41"/>
    <property type="match status" value="1"/>
</dbReference>
<organism evidence="6">
    <name type="scientific">Henneguya salminicola</name>
    <name type="common">Myxosporean</name>
    <dbReference type="NCBI Taxonomy" id="69463"/>
    <lineage>
        <taxon>Eukaryota</taxon>
        <taxon>Metazoa</taxon>
        <taxon>Cnidaria</taxon>
        <taxon>Myxozoa</taxon>
        <taxon>Myxosporea</taxon>
        <taxon>Bivalvulida</taxon>
        <taxon>Platysporina</taxon>
        <taxon>Myxobolidae</taxon>
        <taxon>Henneguya</taxon>
    </lineage>
</organism>
<dbReference type="InterPro" id="IPR011993">
    <property type="entry name" value="PH-like_dom_sf"/>
</dbReference>
<dbReference type="InterPro" id="IPR000798">
    <property type="entry name" value="Ez/rad/moesin-like"/>
</dbReference>
<evidence type="ECO:0000256" key="1">
    <source>
        <dbReference type="ARBA" id="ARBA00004202"/>
    </source>
</evidence>
<evidence type="ECO:0000256" key="4">
    <source>
        <dbReference type="SAM" id="Coils"/>
    </source>
</evidence>
<dbReference type="AlphaFoldDB" id="A0A6G3ME57"/>
<evidence type="ECO:0000256" key="3">
    <source>
        <dbReference type="ARBA" id="ARBA00023136"/>
    </source>
</evidence>
<dbReference type="GO" id="GO:0003779">
    <property type="term" value="F:actin binding"/>
    <property type="evidence" value="ECO:0007669"/>
    <property type="project" value="InterPro"/>
</dbReference>
<dbReference type="InterPro" id="IPR018980">
    <property type="entry name" value="FERM_PH-like_C"/>
</dbReference>
<keyword evidence="4" id="KW-0175">Coiled coil</keyword>
<evidence type="ECO:0000259" key="5">
    <source>
        <dbReference type="PROSITE" id="PS50057"/>
    </source>
</evidence>
<evidence type="ECO:0000313" key="6">
    <source>
        <dbReference type="EMBL" id="NDJ92279.1"/>
    </source>
</evidence>
<dbReference type="SUPFAM" id="SSF54236">
    <property type="entry name" value="Ubiquitin-like"/>
    <property type="match status" value="1"/>
</dbReference>
<dbReference type="Pfam" id="PF09380">
    <property type="entry name" value="FERM_C"/>
    <property type="match status" value="1"/>
</dbReference>